<dbReference type="Proteomes" id="UP000094828">
    <property type="component" value="Unassembled WGS sequence"/>
</dbReference>
<evidence type="ECO:0000313" key="2">
    <source>
        <dbReference type="Proteomes" id="UP000094828"/>
    </source>
</evidence>
<protein>
    <submittedName>
        <fullName evidence="1">Uncharacterized protein</fullName>
    </submittedName>
</protein>
<dbReference type="AlphaFoldDB" id="A0A1C3ETM2"/>
<dbReference type="EMBL" id="LYDR01000005">
    <property type="protein sequence ID" value="ODA36677.1"/>
    <property type="molecule type" value="Genomic_DNA"/>
</dbReference>
<organism evidence="1 2">
    <name type="scientific">Planctopirus hydrillae</name>
    <dbReference type="NCBI Taxonomy" id="1841610"/>
    <lineage>
        <taxon>Bacteria</taxon>
        <taxon>Pseudomonadati</taxon>
        <taxon>Planctomycetota</taxon>
        <taxon>Planctomycetia</taxon>
        <taxon>Planctomycetales</taxon>
        <taxon>Planctomycetaceae</taxon>
        <taxon>Planctopirus</taxon>
    </lineage>
</organism>
<accession>A0A1C3ETM2</accession>
<name>A0A1C3ETM2_9PLAN</name>
<evidence type="ECO:0000313" key="1">
    <source>
        <dbReference type="EMBL" id="ODA36677.1"/>
    </source>
</evidence>
<gene>
    <name evidence="1" type="ORF">A6X21_15685</name>
</gene>
<reference evidence="1 2" key="1">
    <citation type="submission" date="2016-05" db="EMBL/GenBank/DDBJ databases">
        <title>Genomic and physiological characterization of Planctopirus sp. isolated from fresh water lake.</title>
        <authorList>
            <person name="Subhash Y."/>
            <person name="Ramana C."/>
        </authorList>
    </citation>
    <scope>NUCLEOTIDE SEQUENCE [LARGE SCALE GENOMIC DNA]</scope>
    <source>
        <strain evidence="1 2">JC280</strain>
    </source>
</reference>
<sequence>MDLPSIEFHDLWNGKTSDCQQILNFSRASQVTGRFPEIVWNVSMIGRVEKNGIVCPEPRARHTEERHTDRLQTKHALFCEKHLSQQDLPQ</sequence>
<keyword evidence="2" id="KW-1185">Reference proteome</keyword>
<proteinExistence type="predicted"/>
<comment type="caution">
    <text evidence="1">The sequence shown here is derived from an EMBL/GenBank/DDBJ whole genome shotgun (WGS) entry which is preliminary data.</text>
</comment>